<accession>A0ABX9I9M8</accession>
<dbReference type="Proteomes" id="UP000256324">
    <property type="component" value="Unassembled WGS sequence"/>
</dbReference>
<dbReference type="EMBL" id="PCZS01000002">
    <property type="protein sequence ID" value="REB69433.1"/>
    <property type="molecule type" value="Genomic_DNA"/>
</dbReference>
<comment type="caution">
    <text evidence="1">The sequence shown here is derived from an EMBL/GenBank/DDBJ whole genome shotgun (WGS) entry which is preliminary data.</text>
</comment>
<proteinExistence type="predicted"/>
<keyword evidence="2" id="KW-1185">Reference proteome</keyword>
<protein>
    <recommendedName>
        <fullName evidence="3">HK97 gp10 family phage protein</fullName>
    </recommendedName>
</protein>
<gene>
    <name evidence="1" type="ORF">CP880_08440</name>
</gene>
<evidence type="ECO:0000313" key="2">
    <source>
        <dbReference type="Proteomes" id="UP000256324"/>
    </source>
</evidence>
<sequence>MSYPQFVASKRTEDARLRMEFEEKARRQEAAQAQRLIDDFLVTARVKGMTPVPLRAQLMDGHEARTDKRGWYLNARHSLAIGENGEYYHLVVPGGAVERLRGVKLHPSLPPMHIGRGGRDGETGDLKEFLTWLIDRR</sequence>
<evidence type="ECO:0008006" key="3">
    <source>
        <dbReference type="Google" id="ProtNLM"/>
    </source>
</evidence>
<organism evidence="1 2">
    <name type="scientific">Cutibacterium namnetense</name>
    <dbReference type="NCBI Taxonomy" id="1574624"/>
    <lineage>
        <taxon>Bacteria</taxon>
        <taxon>Bacillati</taxon>
        <taxon>Actinomycetota</taxon>
        <taxon>Actinomycetes</taxon>
        <taxon>Propionibacteriales</taxon>
        <taxon>Propionibacteriaceae</taxon>
        <taxon>Cutibacterium</taxon>
    </lineage>
</organism>
<reference evidence="1 2" key="1">
    <citation type="submission" date="2017-09" db="EMBL/GenBank/DDBJ databases">
        <authorList>
            <person name="Bumgarner R.E."/>
        </authorList>
    </citation>
    <scope>NUCLEOTIDE SEQUENCE [LARGE SCALE GENOMIC DNA]</scope>
    <source>
        <strain evidence="1 2">T34998</strain>
    </source>
</reference>
<evidence type="ECO:0000313" key="1">
    <source>
        <dbReference type="EMBL" id="REB69433.1"/>
    </source>
</evidence>
<dbReference type="RefSeq" id="WP_115939079.1">
    <property type="nucleotide sequence ID" value="NZ_PCZS01000002.1"/>
</dbReference>
<name>A0ABX9I9M8_9ACTN</name>